<reference evidence="4" key="2">
    <citation type="submission" date="2010-04" db="EMBL/GenBank/DDBJ databases">
        <authorList>
            <person name="Buell R."/>
            <person name="Hamilton J."/>
            <person name="Hostetler J."/>
        </authorList>
    </citation>
    <scope>NUCLEOTIDE SEQUENCE [LARGE SCALE GENOMIC DNA]</scope>
    <source>
        <strain evidence="4">DAOM:BR144</strain>
    </source>
</reference>
<dbReference type="GO" id="GO:0005509">
    <property type="term" value="F:calcium ion binding"/>
    <property type="evidence" value="ECO:0007669"/>
    <property type="project" value="InterPro"/>
</dbReference>
<dbReference type="VEuPathDB" id="FungiDB:PYU1_G009958"/>
<accession>K3WYC7</accession>
<evidence type="ECO:0000313" key="3">
    <source>
        <dbReference type="EnsemblProtists" id="PYU1_T009976"/>
    </source>
</evidence>
<evidence type="ECO:0000256" key="1">
    <source>
        <dbReference type="ARBA" id="ARBA00022837"/>
    </source>
</evidence>
<dbReference type="InterPro" id="IPR011992">
    <property type="entry name" value="EF-hand-dom_pair"/>
</dbReference>
<dbReference type="Gene3D" id="1.10.238.10">
    <property type="entry name" value="EF-hand"/>
    <property type="match status" value="1"/>
</dbReference>
<dbReference type="HOGENOM" id="CLU_910529_0_0_1"/>
<reference evidence="3" key="3">
    <citation type="submission" date="2015-02" db="UniProtKB">
        <authorList>
            <consortium name="EnsemblProtists"/>
        </authorList>
    </citation>
    <scope>IDENTIFICATION</scope>
    <source>
        <strain evidence="3">DAOM BR144</strain>
    </source>
</reference>
<keyword evidence="4" id="KW-1185">Reference proteome</keyword>
<evidence type="ECO:0000259" key="2">
    <source>
        <dbReference type="PROSITE" id="PS50222"/>
    </source>
</evidence>
<name>K3WYC7_GLOUD</name>
<dbReference type="InterPro" id="IPR002048">
    <property type="entry name" value="EF_hand_dom"/>
</dbReference>
<sequence>MRRFSTAASTAAATSVESAKGKWAFVPKMFQQVPIGELVEMKTIASVQRLVEQIPSDPVPKRLTPSGSSDQGYAQWLQQYQASKQWESSSHLDKQEFEALVQDSVTYLKTIEDAAWQEKPKIGVIEESDIATQASSEYIEAFKVKLAKHKCANATKYFEQLDKDKDGKVSVKDVDKLLRVLTNGSTADWLQSQFQLFDTDSDNIVNETESRLILESMVETQKIVLAEIFALHVDNLPKKHPKLLTKSMKEEDWKSKIPEKIRCVFHFAEKEDAENKLLAWDYFKESQGAELPELDNILGVYAKGFYDDRFMFYERKRDRRDTRIKGLLLAAAIGVGDYIAAII</sequence>
<dbReference type="AlphaFoldDB" id="K3WYC7"/>
<dbReference type="InterPro" id="IPR018247">
    <property type="entry name" value="EF_Hand_1_Ca_BS"/>
</dbReference>
<dbReference type="EnsemblProtists" id="PYU1_T009976">
    <property type="protein sequence ID" value="PYU1_T009976"/>
    <property type="gene ID" value="PYU1_G009958"/>
</dbReference>
<feature type="domain" description="EF-hand" evidence="2">
    <location>
        <begin position="149"/>
        <end position="184"/>
    </location>
</feature>
<keyword evidence="1" id="KW-0106">Calcium</keyword>
<organism evidence="3 4">
    <name type="scientific">Globisporangium ultimum (strain ATCC 200006 / CBS 805.95 / DAOM BR144)</name>
    <name type="common">Pythium ultimum</name>
    <dbReference type="NCBI Taxonomy" id="431595"/>
    <lineage>
        <taxon>Eukaryota</taxon>
        <taxon>Sar</taxon>
        <taxon>Stramenopiles</taxon>
        <taxon>Oomycota</taxon>
        <taxon>Peronosporomycetes</taxon>
        <taxon>Pythiales</taxon>
        <taxon>Pythiaceae</taxon>
        <taxon>Globisporangium</taxon>
    </lineage>
</organism>
<dbReference type="eggNOG" id="ENOG502S45X">
    <property type="taxonomic scope" value="Eukaryota"/>
</dbReference>
<reference evidence="4" key="1">
    <citation type="journal article" date="2010" name="Genome Biol.">
        <title>Genome sequence of the necrotrophic plant pathogen Pythium ultimum reveals original pathogenicity mechanisms and effector repertoire.</title>
        <authorList>
            <person name="Levesque C.A."/>
            <person name="Brouwer H."/>
            <person name="Cano L."/>
            <person name="Hamilton J.P."/>
            <person name="Holt C."/>
            <person name="Huitema E."/>
            <person name="Raffaele S."/>
            <person name="Robideau G.P."/>
            <person name="Thines M."/>
            <person name="Win J."/>
            <person name="Zerillo M.M."/>
            <person name="Beakes G.W."/>
            <person name="Boore J.L."/>
            <person name="Busam D."/>
            <person name="Dumas B."/>
            <person name="Ferriera S."/>
            <person name="Fuerstenberg S.I."/>
            <person name="Gachon C.M."/>
            <person name="Gaulin E."/>
            <person name="Govers F."/>
            <person name="Grenville-Briggs L."/>
            <person name="Horner N."/>
            <person name="Hostetler J."/>
            <person name="Jiang R.H."/>
            <person name="Johnson J."/>
            <person name="Krajaejun T."/>
            <person name="Lin H."/>
            <person name="Meijer H.J."/>
            <person name="Moore B."/>
            <person name="Morris P."/>
            <person name="Phuntmart V."/>
            <person name="Puiu D."/>
            <person name="Shetty J."/>
            <person name="Stajich J.E."/>
            <person name="Tripathy S."/>
            <person name="Wawra S."/>
            <person name="van West P."/>
            <person name="Whitty B.R."/>
            <person name="Coutinho P.M."/>
            <person name="Henrissat B."/>
            <person name="Martin F."/>
            <person name="Thomas P.D."/>
            <person name="Tyler B.M."/>
            <person name="De Vries R.P."/>
            <person name="Kamoun S."/>
            <person name="Yandell M."/>
            <person name="Tisserat N."/>
            <person name="Buell C.R."/>
        </authorList>
    </citation>
    <scope>NUCLEOTIDE SEQUENCE</scope>
    <source>
        <strain evidence="4">DAOM:BR144</strain>
    </source>
</reference>
<dbReference type="SUPFAM" id="SSF47473">
    <property type="entry name" value="EF-hand"/>
    <property type="match status" value="1"/>
</dbReference>
<proteinExistence type="predicted"/>
<evidence type="ECO:0000313" key="4">
    <source>
        <dbReference type="Proteomes" id="UP000019132"/>
    </source>
</evidence>
<protein>
    <recommendedName>
        <fullName evidence="2">EF-hand domain-containing protein</fullName>
    </recommendedName>
</protein>
<dbReference type="EMBL" id="GL376624">
    <property type="status" value="NOT_ANNOTATED_CDS"/>
    <property type="molecule type" value="Genomic_DNA"/>
</dbReference>
<dbReference type="Proteomes" id="UP000019132">
    <property type="component" value="Unassembled WGS sequence"/>
</dbReference>
<dbReference type="PROSITE" id="PS50222">
    <property type="entry name" value="EF_HAND_2"/>
    <property type="match status" value="1"/>
</dbReference>
<dbReference type="OMA" id="MLSHYMA"/>
<dbReference type="PROSITE" id="PS00018">
    <property type="entry name" value="EF_HAND_1"/>
    <property type="match status" value="1"/>
</dbReference>
<dbReference type="InParanoid" id="K3WYC7"/>